<feature type="domain" description="M23ase beta-sheet core" evidence="1">
    <location>
        <begin position="48"/>
        <end position="114"/>
    </location>
</feature>
<dbReference type="InterPro" id="IPR050570">
    <property type="entry name" value="Cell_wall_metabolism_enzyme"/>
</dbReference>
<dbReference type="PANTHER" id="PTHR21666">
    <property type="entry name" value="PEPTIDASE-RELATED"/>
    <property type="match status" value="1"/>
</dbReference>
<dbReference type="RefSeq" id="WP_074976759.1">
    <property type="nucleotide sequence ID" value="NZ_FPAG01000002.1"/>
</dbReference>
<accession>A0A1I6Q9Z0</accession>
<dbReference type="PANTHER" id="PTHR21666:SF270">
    <property type="entry name" value="MUREIN HYDROLASE ACTIVATOR ENVC"/>
    <property type="match status" value="1"/>
</dbReference>
<protein>
    <submittedName>
        <fullName evidence="2">Peptidase family M23</fullName>
    </submittedName>
</protein>
<dbReference type="SUPFAM" id="SSF51261">
    <property type="entry name" value="Duplicated hybrid motif"/>
    <property type="match status" value="2"/>
</dbReference>
<dbReference type="Gene3D" id="2.70.70.10">
    <property type="entry name" value="Glucose Permease (Domain IIA)"/>
    <property type="match status" value="1"/>
</dbReference>
<evidence type="ECO:0000259" key="1">
    <source>
        <dbReference type="Pfam" id="PF01551"/>
    </source>
</evidence>
<dbReference type="OrthoDB" id="9810477at2"/>
<dbReference type="Proteomes" id="UP000183209">
    <property type="component" value="Unassembled WGS sequence"/>
</dbReference>
<dbReference type="AlphaFoldDB" id="A0A1I6Q9Z0"/>
<evidence type="ECO:0000313" key="3">
    <source>
        <dbReference type="Proteomes" id="UP000183209"/>
    </source>
</evidence>
<gene>
    <name evidence="2" type="ORF">SAMN04487906_0532</name>
</gene>
<evidence type="ECO:0000313" key="2">
    <source>
        <dbReference type="EMBL" id="SFS49276.1"/>
    </source>
</evidence>
<dbReference type="InterPro" id="IPR016047">
    <property type="entry name" value="M23ase_b-sheet_dom"/>
</dbReference>
<dbReference type="CDD" id="cd12797">
    <property type="entry name" value="M23_peptidase"/>
    <property type="match status" value="1"/>
</dbReference>
<feature type="domain" description="M23ase beta-sheet core" evidence="1">
    <location>
        <begin position="135"/>
        <end position="169"/>
    </location>
</feature>
<organism evidence="2 3">
    <name type="scientific">Zhouia amylolytica</name>
    <dbReference type="NCBI Taxonomy" id="376730"/>
    <lineage>
        <taxon>Bacteria</taxon>
        <taxon>Pseudomonadati</taxon>
        <taxon>Bacteroidota</taxon>
        <taxon>Flavobacteriia</taxon>
        <taxon>Flavobacteriales</taxon>
        <taxon>Flavobacteriaceae</taxon>
        <taxon>Zhouia</taxon>
    </lineage>
</organism>
<dbReference type="GO" id="GO:0004222">
    <property type="term" value="F:metalloendopeptidase activity"/>
    <property type="evidence" value="ECO:0007669"/>
    <property type="project" value="TreeGrafter"/>
</dbReference>
<dbReference type="EMBL" id="FPAG01000002">
    <property type="protein sequence ID" value="SFS49276.1"/>
    <property type="molecule type" value="Genomic_DNA"/>
</dbReference>
<dbReference type="InterPro" id="IPR011055">
    <property type="entry name" value="Dup_hybrid_motif"/>
</dbReference>
<sequence>MRLTLTLFVLFSQFLFAQRQYPVSYFRSPLDIPILLSGTFGELRSNHFHSGLDIKTQGREGLTVHAIGEGYISRIKIQHYGYGKAVYIQHPNGYTSVYAHMQKFSPEIEAYVKKLQYNQQSYEVEAFPRPSELRLDKGELIGYSGNSGSSGGPHLHFEIRDASQKPINPMYFGMEVEDNQPPTILGLFGYALDNKSNINQSNNPIKLNYTKQPDGSFLADKISAHGNIGFGFNAYDRQNKTYNKNGVFAVDLTVNGNPYFSYDFETFSFSETRYINTFIDYERYATHGQRVQQCFLKPYTRLSIFNEKVNNGIIEVKEGMNYMVEIAVKDFKNNISLIKIPIEGKNQEVLDKSENSQTDHYLIAGRDNIYEIGQAKAFFPQNTFYNNFFIDLQEENGIISIHNDQIPVRKTYTLSFDISNHPDADKSDLIIVNLDKNGQPGYQTTYRKGNTLSTRTRNLGKFKVVRDSLAPRIIPNNFKEGQWLSNYRYLKIKIYDDLSGIKDYKASIDGKWILTEYEYKKNLLTYDFSDLKLEGTKHELVIEVTDNAGNSTTLEGTFFRKE</sequence>
<name>A0A1I6Q9Z0_9FLAO</name>
<dbReference type="Pfam" id="PF01551">
    <property type="entry name" value="Peptidase_M23"/>
    <property type="match status" value="2"/>
</dbReference>
<reference evidence="2 3" key="1">
    <citation type="submission" date="2016-10" db="EMBL/GenBank/DDBJ databases">
        <authorList>
            <person name="de Groot N.N."/>
        </authorList>
    </citation>
    <scope>NUCLEOTIDE SEQUENCE [LARGE SCALE GENOMIC DNA]</scope>
    <source>
        <strain evidence="2 3">CGMCC 1.6114</strain>
    </source>
</reference>
<proteinExistence type="predicted"/>